<keyword evidence="6" id="KW-0614">Plasmid</keyword>
<evidence type="ECO:0000256" key="2">
    <source>
        <dbReference type="ARBA" id="ARBA00022801"/>
    </source>
</evidence>
<name>A0A1B1A8M3_9RHOB</name>
<gene>
    <name evidence="6" type="ORF">K529_019365</name>
</gene>
<dbReference type="InterPro" id="IPR014818">
    <property type="entry name" value="Phage/plasmid_primase_P4_C"/>
</dbReference>
<dbReference type="GO" id="GO:0016787">
    <property type="term" value="F:hydrolase activity"/>
    <property type="evidence" value="ECO:0007669"/>
    <property type="project" value="UniProtKB-KW"/>
</dbReference>
<dbReference type="InterPro" id="IPR027417">
    <property type="entry name" value="P-loop_NTPase"/>
</dbReference>
<evidence type="ECO:0000313" key="6">
    <source>
        <dbReference type="EMBL" id="ANP42925.1"/>
    </source>
</evidence>
<protein>
    <recommendedName>
        <fullName evidence="5">SF3 helicase domain-containing protein</fullName>
    </recommendedName>
</protein>
<dbReference type="InterPro" id="IPR014015">
    <property type="entry name" value="Helicase_SF3_DNA-vir"/>
</dbReference>
<reference evidence="6 7" key="1">
    <citation type="journal article" date="2016" name="ISME J.">
        <title>Global occurrence and heterogeneity of the Roseobacter-clade species Ruegeria mobilis.</title>
        <authorList>
            <person name="Sonnenschein E."/>
            <person name="Gram L."/>
        </authorList>
    </citation>
    <scope>NUCLEOTIDE SEQUENCE [LARGE SCALE GENOMIC DNA]</scope>
    <source>
        <strain evidence="6 7">F1926</strain>
        <plasmid evidence="6 7">unnamed1</plasmid>
    </source>
</reference>
<feature type="compositionally biased region" description="Basic and acidic residues" evidence="4">
    <location>
        <begin position="578"/>
        <end position="587"/>
    </location>
</feature>
<feature type="region of interest" description="Disordered" evidence="4">
    <location>
        <begin position="20"/>
        <end position="44"/>
    </location>
</feature>
<dbReference type="InterPro" id="IPR006500">
    <property type="entry name" value="Helicase_put_C_phage/plasmid"/>
</dbReference>
<keyword evidence="1" id="KW-0547">Nucleotide-binding</keyword>
<dbReference type="PANTHER" id="PTHR35372">
    <property type="entry name" value="ATP BINDING PROTEIN-RELATED"/>
    <property type="match status" value="1"/>
</dbReference>
<feature type="compositionally biased region" description="Basic residues" evidence="4">
    <location>
        <begin position="175"/>
        <end position="185"/>
    </location>
</feature>
<evidence type="ECO:0000313" key="7">
    <source>
        <dbReference type="Proteomes" id="UP000013243"/>
    </source>
</evidence>
<dbReference type="KEGG" id="rmb:K529_019365"/>
<dbReference type="Proteomes" id="UP000013243">
    <property type="component" value="Plasmid unnamed1"/>
</dbReference>
<keyword evidence="2" id="KW-0378">Hydrolase</keyword>
<dbReference type="Gene3D" id="3.40.50.300">
    <property type="entry name" value="P-loop containing nucleotide triphosphate hydrolases"/>
    <property type="match status" value="1"/>
</dbReference>
<dbReference type="NCBIfam" id="TIGR01613">
    <property type="entry name" value="primase_Cterm"/>
    <property type="match status" value="1"/>
</dbReference>
<geneLocation type="plasmid" evidence="6 7">
    <name>unnamed1</name>
</geneLocation>
<dbReference type="EMBL" id="CP015231">
    <property type="protein sequence ID" value="ANP42925.1"/>
    <property type="molecule type" value="Genomic_DNA"/>
</dbReference>
<dbReference type="GO" id="GO:0005524">
    <property type="term" value="F:ATP binding"/>
    <property type="evidence" value="ECO:0007669"/>
    <property type="project" value="UniProtKB-KW"/>
</dbReference>
<feature type="domain" description="SF3 helicase" evidence="5">
    <location>
        <begin position="284"/>
        <end position="446"/>
    </location>
</feature>
<dbReference type="PANTHER" id="PTHR35372:SF2">
    <property type="entry name" value="SF3 HELICASE DOMAIN-CONTAINING PROTEIN"/>
    <property type="match status" value="1"/>
</dbReference>
<dbReference type="OrthoDB" id="9763644at2"/>
<accession>A0A1B1A8M3</accession>
<feature type="region of interest" description="Disordered" evidence="4">
    <location>
        <begin position="578"/>
        <end position="598"/>
    </location>
</feature>
<feature type="region of interest" description="Disordered" evidence="4">
    <location>
        <begin position="175"/>
        <end position="194"/>
    </location>
</feature>
<feature type="compositionally biased region" description="Polar residues" evidence="4">
    <location>
        <begin position="26"/>
        <end position="40"/>
    </location>
</feature>
<keyword evidence="3" id="KW-0067">ATP-binding</keyword>
<dbReference type="SMART" id="SM00885">
    <property type="entry name" value="D5_N"/>
    <property type="match status" value="1"/>
</dbReference>
<dbReference type="SUPFAM" id="SSF52540">
    <property type="entry name" value="P-loop containing nucleoside triphosphate hydrolases"/>
    <property type="match status" value="1"/>
</dbReference>
<dbReference type="AlphaFoldDB" id="A0A1B1A8M3"/>
<proteinExistence type="predicted"/>
<sequence length="598" mass="68392">MMNYEPVSRAFERADEIFPADADAGRSSTDPRTPNGTSTPDEVDPAEALAQECALYPLNDYGNGRRFTAYFGENILFIPRVGWFVWDGRCWAQDDDQLEVRRVAQRVSAKITAEAEFIRLEDWEAAQVAEAEFARDAAAEIRGTPARQRTDEQKARLKDFDHQIERADELKKKLTTMRKGHHSHAKSAGNTNPINNMMREAQVDVYKPLRALNANKIMFNTENCVVYFEEVEKHPVTGKRAYSLKRRDHARNLYLSKMMQTEYDPEADCPEFMHFLRTILPDPEIRAFIQRWFGYSITGLTTEQKLAFLYGSGRNGKSTLLELIARIMGAYAASVPIESLSGTEQRKGSDATPDLVRLPGARLVRASEPERGTKMREALIKQLTGGADILVRRMMQEFVEVTPEFSLTIDGNYKPEIRGTDNGIWRRVLLVPFLVSIPDEDVDPLLPQKLWDERTGIFNWLLDGCKAWLEGGLMVPQSVLDATKEYREESDPILEFIQTCCEVTGEHSDFTRAKELNEAFQWWQVNSGSSDAWGTRTIFKHLKDKTEFFKNAEGRSFRHDRSNHTGWRGIRLTDEFKRRREDGEADAKYSNPSSSDPF</sequence>
<dbReference type="Pfam" id="PF08706">
    <property type="entry name" value="D5_N"/>
    <property type="match status" value="1"/>
</dbReference>
<dbReference type="RefSeq" id="WP_005612419.1">
    <property type="nucleotide sequence ID" value="NZ_CP015231.1"/>
</dbReference>
<dbReference type="GeneID" id="28252041"/>
<evidence type="ECO:0000256" key="3">
    <source>
        <dbReference type="ARBA" id="ARBA00022840"/>
    </source>
</evidence>
<dbReference type="InterPro" id="IPR051620">
    <property type="entry name" value="ORF904-like_C"/>
</dbReference>
<evidence type="ECO:0000256" key="4">
    <source>
        <dbReference type="SAM" id="MobiDB-lite"/>
    </source>
</evidence>
<evidence type="ECO:0000259" key="5">
    <source>
        <dbReference type="PROSITE" id="PS51206"/>
    </source>
</evidence>
<dbReference type="PROSITE" id="PS51206">
    <property type="entry name" value="SF3_HELICASE_1"/>
    <property type="match status" value="1"/>
</dbReference>
<organism evidence="6 7">
    <name type="scientific">Tritonibacter mobilis F1926</name>
    <dbReference type="NCBI Taxonomy" id="1265309"/>
    <lineage>
        <taxon>Bacteria</taxon>
        <taxon>Pseudomonadati</taxon>
        <taxon>Pseudomonadota</taxon>
        <taxon>Alphaproteobacteria</taxon>
        <taxon>Rhodobacterales</taxon>
        <taxon>Paracoccaceae</taxon>
        <taxon>Tritonibacter</taxon>
    </lineage>
</organism>
<evidence type="ECO:0000256" key="1">
    <source>
        <dbReference type="ARBA" id="ARBA00022741"/>
    </source>
</evidence>